<evidence type="ECO:0000256" key="1">
    <source>
        <dbReference type="ARBA" id="ARBA00006739"/>
    </source>
</evidence>
<dbReference type="InterPro" id="IPR001173">
    <property type="entry name" value="Glyco_trans_2-like"/>
</dbReference>
<evidence type="ECO:0000313" key="6">
    <source>
        <dbReference type="EMBL" id="KKQ78366.1"/>
    </source>
</evidence>
<evidence type="ECO:0000256" key="2">
    <source>
        <dbReference type="ARBA" id="ARBA00022676"/>
    </source>
</evidence>
<reference evidence="6 7" key="1">
    <citation type="journal article" date="2015" name="Nature">
        <title>rRNA introns, odd ribosomes, and small enigmatic genomes across a large radiation of phyla.</title>
        <authorList>
            <person name="Brown C.T."/>
            <person name="Hug L.A."/>
            <person name="Thomas B.C."/>
            <person name="Sharon I."/>
            <person name="Castelle C.J."/>
            <person name="Singh A."/>
            <person name="Wilkins M.J."/>
            <person name="Williams K.H."/>
            <person name="Banfield J.F."/>
        </authorList>
    </citation>
    <scope>NUCLEOTIDE SEQUENCE [LARGE SCALE GENOMIC DNA]</scope>
</reference>
<organism evidence="6 7">
    <name type="scientific">Candidatus Daviesbacteria bacterium GW2011_GWF2_38_6</name>
    <dbReference type="NCBI Taxonomy" id="1618432"/>
    <lineage>
        <taxon>Bacteria</taxon>
        <taxon>Candidatus Daviesiibacteriota</taxon>
    </lineage>
</organism>
<feature type="transmembrane region" description="Helical" evidence="4">
    <location>
        <begin position="256"/>
        <end position="274"/>
    </location>
</feature>
<dbReference type="Proteomes" id="UP000034324">
    <property type="component" value="Unassembled WGS sequence"/>
</dbReference>
<dbReference type="CDD" id="cd04186">
    <property type="entry name" value="GT_2_like_c"/>
    <property type="match status" value="1"/>
</dbReference>
<evidence type="ECO:0000256" key="3">
    <source>
        <dbReference type="ARBA" id="ARBA00022679"/>
    </source>
</evidence>
<dbReference type="Pfam" id="PF00535">
    <property type="entry name" value="Glycos_transf_2"/>
    <property type="match status" value="1"/>
</dbReference>
<protein>
    <submittedName>
        <fullName evidence="6">B-glycosyltransferase, glycosyltransferase family 2 protein</fullName>
    </submittedName>
</protein>
<keyword evidence="4" id="KW-0812">Transmembrane</keyword>
<keyword evidence="3 6" id="KW-0808">Transferase</keyword>
<accession>A0A0G0NMP5</accession>
<feature type="non-terminal residue" evidence="6">
    <location>
        <position position="319"/>
    </location>
</feature>
<feature type="domain" description="Glycosyltransferase 2-like" evidence="5">
    <location>
        <begin position="13"/>
        <end position="162"/>
    </location>
</feature>
<comment type="similarity">
    <text evidence="1">Belongs to the glycosyltransferase 2 family.</text>
</comment>
<comment type="caution">
    <text evidence="6">The sequence shown here is derived from an EMBL/GenBank/DDBJ whole genome shotgun (WGS) entry which is preliminary data.</text>
</comment>
<keyword evidence="4" id="KW-1133">Transmembrane helix</keyword>
<dbReference type="PANTHER" id="PTHR43179:SF12">
    <property type="entry name" value="GALACTOFURANOSYLTRANSFERASE GLFT2"/>
    <property type="match status" value="1"/>
</dbReference>
<keyword evidence="2" id="KW-0328">Glycosyltransferase</keyword>
<evidence type="ECO:0000259" key="5">
    <source>
        <dbReference type="Pfam" id="PF00535"/>
    </source>
</evidence>
<dbReference type="Gene3D" id="3.90.550.10">
    <property type="entry name" value="Spore Coat Polysaccharide Biosynthesis Protein SpsA, Chain A"/>
    <property type="match status" value="1"/>
</dbReference>
<evidence type="ECO:0000313" key="7">
    <source>
        <dbReference type="Proteomes" id="UP000034324"/>
    </source>
</evidence>
<dbReference type="InterPro" id="IPR029044">
    <property type="entry name" value="Nucleotide-diphossugar_trans"/>
</dbReference>
<dbReference type="GO" id="GO:0016757">
    <property type="term" value="F:glycosyltransferase activity"/>
    <property type="evidence" value="ECO:0007669"/>
    <property type="project" value="UniProtKB-KW"/>
</dbReference>
<evidence type="ECO:0000256" key="4">
    <source>
        <dbReference type="SAM" id="Phobius"/>
    </source>
</evidence>
<sequence length="319" mass="37274">MKKFAKRLTPLVSVLILTYNRTDLLKNCLDSVLKSDYPNLEFIISDNASQDDIAWFVKKNYSRKKIKVYRKKKNGGLTGGFNFGYQYCKGKYVMLLCNDTTITKKSISEMVKILENDSKIGAIAPKVTQMKNTGYIHSAGSFLTSTGLLYHYGVYQKDSKKYQKSYYVFSTTGAGFLVRSETIIKSGLYSEDFFMAYDESDLCHRIWLSGYTIVYCPKAEIKHIWSATMDSGKPVLWFWNQRNVISSTIMNFSIPYLIPMLVMVNMAFIFWFFLRIYRGEFRHALTLPQAYFWHLFHFKQTLKERKKVQEKIRQVSDQE</sequence>
<keyword evidence="4" id="KW-0472">Membrane</keyword>
<dbReference type="PANTHER" id="PTHR43179">
    <property type="entry name" value="RHAMNOSYLTRANSFERASE WBBL"/>
    <property type="match status" value="1"/>
</dbReference>
<dbReference type="SUPFAM" id="SSF53448">
    <property type="entry name" value="Nucleotide-diphospho-sugar transferases"/>
    <property type="match status" value="1"/>
</dbReference>
<dbReference type="AlphaFoldDB" id="A0A0G0NMP5"/>
<name>A0A0G0NMP5_9BACT</name>
<dbReference type="EMBL" id="LBVC01000023">
    <property type="protein sequence ID" value="KKQ78366.1"/>
    <property type="molecule type" value="Genomic_DNA"/>
</dbReference>
<proteinExistence type="inferred from homology"/>
<gene>
    <name evidence="6" type="ORF">US99_C0023G0001</name>
</gene>